<dbReference type="GO" id="GO:0016765">
    <property type="term" value="F:transferase activity, transferring alkyl or aryl (other than methyl) groups"/>
    <property type="evidence" value="ECO:0007669"/>
    <property type="project" value="UniProtKB-ARBA"/>
</dbReference>
<dbReference type="Proteomes" id="UP000295783">
    <property type="component" value="Unassembled WGS sequence"/>
</dbReference>
<dbReference type="PANTHER" id="PTHR31480">
    <property type="entry name" value="BIFUNCTIONAL LYCOPENE CYCLASE/PHYTOENE SYNTHASE"/>
    <property type="match status" value="1"/>
</dbReference>
<dbReference type="SUPFAM" id="SSF48576">
    <property type="entry name" value="Terpenoid synthases"/>
    <property type="match status" value="1"/>
</dbReference>
<dbReference type="AlphaFoldDB" id="A0A4R6WJN1"/>
<protein>
    <submittedName>
        <fullName evidence="1">Phytoene synthase</fullName>
    </submittedName>
</protein>
<proteinExistence type="predicted"/>
<dbReference type="InterPro" id="IPR008949">
    <property type="entry name" value="Isoprenoid_synthase_dom_sf"/>
</dbReference>
<dbReference type="EMBL" id="SNYW01000011">
    <property type="protein sequence ID" value="TDQ80585.1"/>
    <property type="molecule type" value="Genomic_DNA"/>
</dbReference>
<reference evidence="1 2" key="1">
    <citation type="submission" date="2019-03" db="EMBL/GenBank/DDBJ databases">
        <title>Genomic Encyclopedia of Type Strains, Phase III (KMG-III): the genomes of soil and plant-associated and newly described type strains.</title>
        <authorList>
            <person name="Whitman W."/>
        </authorList>
    </citation>
    <scope>NUCLEOTIDE SEQUENCE [LARGE SCALE GENOMIC DNA]</scope>
    <source>
        <strain evidence="1 2">CGMCC 1.7660</strain>
    </source>
</reference>
<comment type="caution">
    <text evidence="1">The sequence shown here is derived from an EMBL/GenBank/DDBJ whole genome shotgun (WGS) entry which is preliminary data.</text>
</comment>
<accession>A0A4R6WJN1</accession>
<sequence length="294" mass="31583">MTEPVEGDAGATYVQESLRALRQGDRDRFLCVLAAPPRQRAGLATLYAFNLEIAGIAEKVSEPMLALIRLQWWRDALDEIAAGGRHRHYLVRALQELAAEGLDLAPLRRLLDAREIDADRDATMPDLAAMVAYAEATAGALGEAAATLCVAGAGAGAELRQAARSAGTAYGLVGLLRATPHLARRRIVRLPIDLMREAGSSADRLRDLRPDANLPRVTAEVADRARSLLLEARGIAQGTAERRAGIGALLPARLAAAQLERLARYGYDPFAAGAVAESGLDIWRLLTARWSARI</sequence>
<evidence type="ECO:0000313" key="2">
    <source>
        <dbReference type="Proteomes" id="UP000295783"/>
    </source>
</evidence>
<dbReference type="Gene3D" id="1.10.600.10">
    <property type="entry name" value="Farnesyl Diphosphate Synthase"/>
    <property type="match status" value="1"/>
</dbReference>
<name>A0A4R6WJN1_9PROT</name>
<organism evidence="1 2">
    <name type="scientific">Dongia mobilis</name>
    <dbReference type="NCBI Taxonomy" id="578943"/>
    <lineage>
        <taxon>Bacteria</taxon>
        <taxon>Pseudomonadati</taxon>
        <taxon>Pseudomonadota</taxon>
        <taxon>Alphaproteobacteria</taxon>
        <taxon>Rhodospirillales</taxon>
        <taxon>Dongiaceae</taxon>
        <taxon>Dongia</taxon>
    </lineage>
</organism>
<dbReference type="RefSeq" id="WP_166645210.1">
    <property type="nucleotide sequence ID" value="NZ_SNYW01000011.1"/>
</dbReference>
<dbReference type="InterPro" id="IPR002060">
    <property type="entry name" value="Squ/phyt_synthse"/>
</dbReference>
<evidence type="ECO:0000313" key="1">
    <source>
        <dbReference type="EMBL" id="TDQ80585.1"/>
    </source>
</evidence>
<gene>
    <name evidence="1" type="ORF">A8950_3120</name>
</gene>
<dbReference type="Pfam" id="PF00494">
    <property type="entry name" value="SQS_PSY"/>
    <property type="match status" value="1"/>
</dbReference>
<keyword evidence="2" id="KW-1185">Reference proteome</keyword>